<dbReference type="Proteomes" id="UP000215767">
    <property type="component" value="Unassembled WGS sequence"/>
</dbReference>
<evidence type="ECO:0000313" key="6">
    <source>
        <dbReference type="Proteomes" id="UP000215767"/>
    </source>
</evidence>
<sequence>MATPSAPTGAAISPRPQAPSANEPGDRPACTVLQRLAAFVHDVHYEALPPEVVHYAKRLILDTLGCAFGAMESDVAAALRRFADDIGGAPQATLIGSGLKTSVALATLVNGGLLRYLDSNDYYFGRDPAHPSGNLAPALAMAERQGRDGKTLIAALVGAYEVHLRLADHAGEPSLWRRGWHHGTNAQFSSAALAARLAGLDPDRTAHAMAIAGSHQNTLAQLQSGAISMIKATAEAWVAKAGVEAALLAGHGMTGPLGLLEGPNGWVETVAGQTAGEFDAAALTAPFDGRYRLLETSVKPYPVVATASAPVRAAIDLHRQGLPAPDAIERIVVRLPGFALRTPSAHPDRRYPTGIESAQHSFYFCAAIALRDGACGEAQFQAQVLTDPALRDLLGKVVLQADPELDTRWPQAAGGGIELHLRDGTTLQRMCPYPPGHPRLALSDEELSHKFLAYAEPVLGHKRAYALRDAVLRLDNYKDIRDFTPLLARD</sequence>
<dbReference type="InterPro" id="IPR036148">
    <property type="entry name" value="MmgE/PrpD_sf"/>
</dbReference>
<dbReference type="InterPro" id="IPR042188">
    <property type="entry name" value="MmgE/PrpD_sf_2"/>
</dbReference>
<dbReference type="GO" id="GO:0016829">
    <property type="term" value="F:lyase activity"/>
    <property type="evidence" value="ECO:0007669"/>
    <property type="project" value="InterPro"/>
</dbReference>
<dbReference type="Pfam" id="PF19305">
    <property type="entry name" value="MmgE_PrpD_C"/>
    <property type="match status" value="1"/>
</dbReference>
<dbReference type="SUPFAM" id="SSF103378">
    <property type="entry name" value="2-methylcitrate dehydratase PrpD"/>
    <property type="match status" value="1"/>
</dbReference>
<gene>
    <name evidence="5" type="ORF">CAL28_17270</name>
</gene>
<dbReference type="AlphaFoldDB" id="A0A261UGQ6"/>
<evidence type="ECO:0000256" key="1">
    <source>
        <dbReference type="ARBA" id="ARBA00006174"/>
    </source>
</evidence>
<name>A0A261UGQ6_9BORD</name>
<protein>
    <recommendedName>
        <fullName evidence="7">2-methylcitrate dehydratase</fullName>
    </recommendedName>
</protein>
<dbReference type="InterPro" id="IPR042183">
    <property type="entry name" value="MmgE/PrpD_sf_1"/>
</dbReference>
<dbReference type="Gene3D" id="3.30.1330.120">
    <property type="entry name" value="2-methylcitrate dehydratase PrpD"/>
    <property type="match status" value="1"/>
</dbReference>
<dbReference type="InterPro" id="IPR045336">
    <property type="entry name" value="MmgE_PrpD_N"/>
</dbReference>
<dbReference type="InterPro" id="IPR005656">
    <property type="entry name" value="MmgE_PrpD"/>
</dbReference>
<feature type="region of interest" description="Disordered" evidence="2">
    <location>
        <begin position="1"/>
        <end position="27"/>
    </location>
</feature>
<dbReference type="RefSeq" id="WP_094842503.1">
    <property type="nucleotide sequence ID" value="NZ_NEVS01000004.1"/>
</dbReference>
<dbReference type="PANTHER" id="PTHR16943">
    <property type="entry name" value="2-METHYLCITRATE DEHYDRATASE-RELATED"/>
    <property type="match status" value="1"/>
</dbReference>
<keyword evidence="6" id="KW-1185">Reference proteome</keyword>
<dbReference type="Pfam" id="PF03972">
    <property type="entry name" value="MmgE_PrpD_N"/>
    <property type="match status" value="1"/>
</dbReference>
<evidence type="ECO:0000313" key="5">
    <source>
        <dbReference type="EMBL" id="OZI61094.1"/>
    </source>
</evidence>
<reference evidence="6" key="1">
    <citation type="submission" date="2017-05" db="EMBL/GenBank/DDBJ databases">
        <title>Complete and WGS of Bordetella genogroups.</title>
        <authorList>
            <person name="Spilker T."/>
            <person name="Lipuma J."/>
        </authorList>
    </citation>
    <scope>NUCLEOTIDE SEQUENCE [LARGE SCALE GENOMIC DNA]</scope>
    <source>
        <strain evidence="6">AU8856</strain>
    </source>
</reference>
<dbReference type="Gene3D" id="1.10.4100.10">
    <property type="entry name" value="2-methylcitrate dehydratase PrpD"/>
    <property type="match status" value="1"/>
</dbReference>
<dbReference type="PANTHER" id="PTHR16943:SF8">
    <property type="entry name" value="2-METHYLCITRATE DEHYDRATASE"/>
    <property type="match status" value="1"/>
</dbReference>
<comment type="caution">
    <text evidence="5">The sequence shown here is derived from an EMBL/GenBank/DDBJ whole genome shotgun (WGS) entry which is preliminary data.</text>
</comment>
<dbReference type="InterPro" id="IPR045337">
    <property type="entry name" value="MmgE_PrpD_C"/>
</dbReference>
<evidence type="ECO:0000259" key="3">
    <source>
        <dbReference type="Pfam" id="PF03972"/>
    </source>
</evidence>
<proteinExistence type="inferred from homology"/>
<evidence type="ECO:0000259" key="4">
    <source>
        <dbReference type="Pfam" id="PF19305"/>
    </source>
</evidence>
<evidence type="ECO:0008006" key="7">
    <source>
        <dbReference type="Google" id="ProtNLM"/>
    </source>
</evidence>
<accession>A0A261UGQ6</accession>
<comment type="similarity">
    <text evidence="1">Belongs to the PrpD family.</text>
</comment>
<dbReference type="OrthoDB" id="9797528at2"/>
<organism evidence="5 6">
    <name type="scientific">Bordetella genomosp. 11</name>
    <dbReference type="NCBI Taxonomy" id="1416808"/>
    <lineage>
        <taxon>Bacteria</taxon>
        <taxon>Pseudomonadati</taxon>
        <taxon>Pseudomonadota</taxon>
        <taxon>Betaproteobacteria</taxon>
        <taxon>Burkholderiales</taxon>
        <taxon>Alcaligenaceae</taxon>
        <taxon>Bordetella</taxon>
    </lineage>
</organism>
<evidence type="ECO:0000256" key="2">
    <source>
        <dbReference type="SAM" id="MobiDB-lite"/>
    </source>
</evidence>
<dbReference type="EMBL" id="NEVS01000004">
    <property type="protein sequence ID" value="OZI61094.1"/>
    <property type="molecule type" value="Genomic_DNA"/>
</dbReference>
<feature type="domain" description="MmgE/PrpD N-terminal" evidence="3">
    <location>
        <begin position="34"/>
        <end position="274"/>
    </location>
</feature>
<feature type="domain" description="MmgE/PrpD C-terminal" evidence="4">
    <location>
        <begin position="301"/>
        <end position="475"/>
    </location>
</feature>